<keyword evidence="2" id="KW-0812">Transmembrane</keyword>
<dbReference type="Proteomes" id="UP000223527">
    <property type="component" value="Unassembled WGS sequence"/>
</dbReference>
<accession>A0A2C7A7L5</accession>
<dbReference type="OrthoDB" id="7585905at2"/>
<keyword evidence="4" id="KW-1185">Reference proteome</keyword>
<evidence type="ECO:0008006" key="5">
    <source>
        <dbReference type="Google" id="ProtNLM"/>
    </source>
</evidence>
<dbReference type="EMBL" id="PDNU01000033">
    <property type="protein sequence ID" value="PHK93979.1"/>
    <property type="molecule type" value="Genomic_DNA"/>
</dbReference>
<evidence type="ECO:0000313" key="4">
    <source>
        <dbReference type="Proteomes" id="UP000223527"/>
    </source>
</evidence>
<dbReference type="AlphaFoldDB" id="A0A2C7A7L5"/>
<keyword evidence="2" id="KW-0472">Membrane</keyword>
<keyword evidence="2" id="KW-1133">Transmembrane helix</keyword>
<feature type="transmembrane region" description="Helical" evidence="2">
    <location>
        <begin position="246"/>
        <end position="265"/>
    </location>
</feature>
<sequence length="280" mass="27944">MLAGVVIALAVSAMLNTLGVAIGANLVDAAERATPDAASMGIGGGIWLLASHLIGLGLGAYAAARLSGTADGTDGSLHGLSVWATGTLFSAYLLGSVVSSAAGTAATGVSNMLGGLAQGAGNVTAMVGGEAAARTDTGTLQSVSQGVIDRAREALAATNAAPDAMNSDQRKAEIGRLVGRRVTDGQLPQPEQERLAALVAAEAGISPDEARARIQQTEQEAQQALQRAEEEARQAADTAATAAATAAYWTFAALLLGAIVAVLGARAGTRAVLARTTSYH</sequence>
<feature type="transmembrane region" description="Helical" evidence="2">
    <location>
        <begin position="76"/>
        <end position="95"/>
    </location>
</feature>
<evidence type="ECO:0000313" key="3">
    <source>
        <dbReference type="EMBL" id="PHK93979.1"/>
    </source>
</evidence>
<evidence type="ECO:0000256" key="1">
    <source>
        <dbReference type="SAM" id="Coils"/>
    </source>
</evidence>
<protein>
    <recommendedName>
        <fullName evidence="5">PhnA-like protein</fullName>
    </recommendedName>
</protein>
<feature type="coiled-coil region" evidence="1">
    <location>
        <begin position="211"/>
        <end position="245"/>
    </location>
</feature>
<feature type="transmembrane region" description="Helical" evidence="2">
    <location>
        <begin position="45"/>
        <end position="64"/>
    </location>
</feature>
<comment type="caution">
    <text evidence="3">The sequence shown here is derived from an EMBL/GenBank/DDBJ whole genome shotgun (WGS) entry which is preliminary data.</text>
</comment>
<organism evidence="3 4">
    <name type="scientific">Teichococcus rhizosphaerae</name>
    <dbReference type="NCBI Taxonomy" id="1335062"/>
    <lineage>
        <taxon>Bacteria</taxon>
        <taxon>Pseudomonadati</taxon>
        <taxon>Pseudomonadota</taxon>
        <taxon>Alphaproteobacteria</taxon>
        <taxon>Acetobacterales</taxon>
        <taxon>Roseomonadaceae</taxon>
        <taxon>Roseomonas</taxon>
    </lineage>
</organism>
<evidence type="ECO:0000256" key="2">
    <source>
        <dbReference type="SAM" id="Phobius"/>
    </source>
</evidence>
<proteinExistence type="predicted"/>
<keyword evidence="1" id="KW-0175">Coiled coil</keyword>
<name>A0A2C7A7L5_9PROT</name>
<reference evidence="3 4" key="1">
    <citation type="submission" date="2017-10" db="EMBL/GenBank/DDBJ databases">
        <authorList>
            <person name="Banno H."/>
            <person name="Chua N.-H."/>
        </authorList>
    </citation>
    <scope>NUCLEOTIDE SEQUENCE [LARGE SCALE GENOMIC DNA]</scope>
    <source>
        <strain evidence="3 4">YW11</strain>
    </source>
</reference>
<gene>
    <name evidence="3" type="ORF">CR162_15790</name>
</gene>